<dbReference type="EMBL" id="UAVU01000003">
    <property type="protein sequence ID" value="SQA99853.1"/>
    <property type="molecule type" value="Genomic_DNA"/>
</dbReference>
<proteinExistence type="predicted"/>
<accession>A0A2X2TGQ4</accession>
<evidence type="ECO:0000259" key="1">
    <source>
        <dbReference type="Pfam" id="PF00462"/>
    </source>
</evidence>
<evidence type="ECO:0000313" key="2">
    <source>
        <dbReference type="EMBL" id="SQA99853.1"/>
    </source>
</evidence>
<dbReference type="InterPro" id="IPR002109">
    <property type="entry name" value="Glutaredoxin"/>
</dbReference>
<dbReference type="SUPFAM" id="SSF52833">
    <property type="entry name" value="Thioredoxin-like"/>
    <property type="match status" value="1"/>
</dbReference>
<gene>
    <name evidence="2" type="primary">nrdH</name>
    <name evidence="2" type="ORF">NCTC12120_03788</name>
</gene>
<feature type="domain" description="Glutaredoxin" evidence="1">
    <location>
        <begin position="10"/>
        <end position="48"/>
    </location>
</feature>
<dbReference type="CDD" id="cd02976">
    <property type="entry name" value="NrdH"/>
    <property type="match status" value="1"/>
</dbReference>
<organism evidence="2 3">
    <name type="scientific">Cedecea neteri</name>
    <dbReference type="NCBI Taxonomy" id="158822"/>
    <lineage>
        <taxon>Bacteria</taxon>
        <taxon>Pseudomonadati</taxon>
        <taxon>Pseudomonadota</taxon>
        <taxon>Gammaproteobacteria</taxon>
        <taxon>Enterobacterales</taxon>
        <taxon>Enterobacteriaceae</taxon>
        <taxon>Cedecea</taxon>
    </lineage>
</organism>
<dbReference type="Gene3D" id="3.40.30.10">
    <property type="entry name" value="Glutaredoxin"/>
    <property type="match status" value="1"/>
</dbReference>
<sequence>MIVFSAMPQKRAMESRGFAFEMINLDLNPEAADDLRAKGFRQLPVVVTEAESWSGFSPGYDSIASALPPAYEHPRLLLQRVGKHPAFYRTPWVARLAHSSRGKSTPGSDGTLHFNRAQLMAAAALPGRYHRR</sequence>
<name>A0A2X2TGQ4_9ENTR</name>
<dbReference type="AlphaFoldDB" id="A0A2X2TGQ4"/>
<evidence type="ECO:0000313" key="3">
    <source>
        <dbReference type="Proteomes" id="UP000251197"/>
    </source>
</evidence>
<dbReference type="InterPro" id="IPR036249">
    <property type="entry name" value="Thioredoxin-like_sf"/>
</dbReference>
<reference evidence="2 3" key="1">
    <citation type="submission" date="2018-06" db="EMBL/GenBank/DDBJ databases">
        <authorList>
            <consortium name="Pathogen Informatics"/>
            <person name="Doyle S."/>
        </authorList>
    </citation>
    <scope>NUCLEOTIDE SEQUENCE [LARGE SCALE GENOMIC DNA]</scope>
    <source>
        <strain evidence="2 3">NCTC12120</strain>
    </source>
</reference>
<dbReference type="Proteomes" id="UP000251197">
    <property type="component" value="Unassembled WGS sequence"/>
</dbReference>
<protein>
    <submittedName>
        <fullName evidence="2">Glutaredoxin-like protein nrdH</fullName>
    </submittedName>
</protein>
<dbReference type="Pfam" id="PF00462">
    <property type="entry name" value="Glutaredoxin"/>
    <property type="match status" value="1"/>
</dbReference>
<dbReference type="STRING" id="158822.LH23_00715"/>